<sequence>MPAARSTRVSRISARSFSTACNRIRAAMLAVNRSCVATFSANCASNASRVVTYWPISASIAPSSRARTAGGIPAGNSTLAVGRFLSTASIVARRRAIWASSAARSPWRDDRSASASVGSSVSSTSPAWTRLPFSTDTVWTLPVSKGCTTFERPLGWMRAVATAWMSIWAKMLQTSAAPNIRHITQVNATA</sequence>
<dbReference type="AlphaFoldDB" id="A0A5C4L4G7"/>
<proteinExistence type="predicted"/>
<dbReference type="Proteomes" id="UP000305267">
    <property type="component" value="Unassembled WGS sequence"/>
</dbReference>
<keyword evidence="2" id="KW-1185">Reference proteome</keyword>
<gene>
    <name evidence="1" type="ORF">FF100_36610</name>
</gene>
<dbReference type="EMBL" id="VDDA01000082">
    <property type="protein sequence ID" value="TNC04395.1"/>
    <property type="molecule type" value="Genomic_DNA"/>
</dbReference>
<comment type="caution">
    <text evidence="1">The sequence shown here is derived from an EMBL/GenBank/DDBJ whole genome shotgun (WGS) entry which is preliminary data.</text>
</comment>
<accession>A0A5C4L4G7</accession>
<organism evidence="1 2">
    <name type="scientific">Methylobacterium terricola</name>
    <dbReference type="NCBI Taxonomy" id="2583531"/>
    <lineage>
        <taxon>Bacteria</taxon>
        <taxon>Pseudomonadati</taxon>
        <taxon>Pseudomonadota</taxon>
        <taxon>Alphaproteobacteria</taxon>
        <taxon>Hyphomicrobiales</taxon>
        <taxon>Methylobacteriaceae</taxon>
        <taxon>Methylobacterium</taxon>
    </lineage>
</organism>
<protein>
    <submittedName>
        <fullName evidence="1">Uncharacterized protein</fullName>
    </submittedName>
</protein>
<evidence type="ECO:0000313" key="1">
    <source>
        <dbReference type="EMBL" id="TNC04395.1"/>
    </source>
</evidence>
<evidence type="ECO:0000313" key="2">
    <source>
        <dbReference type="Proteomes" id="UP000305267"/>
    </source>
</evidence>
<reference evidence="1 2" key="1">
    <citation type="submission" date="2019-06" db="EMBL/GenBank/DDBJ databases">
        <title>Genome of Methylobacterium sp. 17Sr1-39.</title>
        <authorList>
            <person name="Seo T."/>
        </authorList>
    </citation>
    <scope>NUCLEOTIDE SEQUENCE [LARGE SCALE GENOMIC DNA]</scope>
    <source>
        <strain evidence="1 2">17Sr1-39</strain>
    </source>
</reference>
<name>A0A5C4L4G7_9HYPH</name>